<protein>
    <recommendedName>
        <fullName evidence="4">Serpentine Receptor, class H</fullName>
    </recommendedName>
</protein>
<reference evidence="2" key="1">
    <citation type="submission" date="2007-07" db="EMBL/GenBank/DDBJ databases">
        <title>PCAP assembly of the Caenorhabditis remanei genome.</title>
        <authorList>
            <consortium name="The Caenorhabditis remanei Sequencing Consortium"/>
            <person name="Wilson R.K."/>
        </authorList>
    </citation>
    <scope>NUCLEOTIDE SEQUENCE [LARGE SCALE GENOMIC DNA]</scope>
    <source>
        <strain evidence="2">PB4641</strain>
    </source>
</reference>
<evidence type="ECO:0008006" key="4">
    <source>
        <dbReference type="Google" id="ProtNLM"/>
    </source>
</evidence>
<evidence type="ECO:0000313" key="2">
    <source>
        <dbReference type="EMBL" id="EFO95608.1"/>
    </source>
</evidence>
<feature type="transmembrane region" description="Helical" evidence="1">
    <location>
        <begin position="239"/>
        <end position="266"/>
    </location>
</feature>
<gene>
    <name evidence="2" type="ORF">CRE_09454</name>
</gene>
<organism evidence="3">
    <name type="scientific">Caenorhabditis remanei</name>
    <name type="common">Caenorhabditis vulgaris</name>
    <dbReference type="NCBI Taxonomy" id="31234"/>
    <lineage>
        <taxon>Eukaryota</taxon>
        <taxon>Metazoa</taxon>
        <taxon>Ecdysozoa</taxon>
        <taxon>Nematoda</taxon>
        <taxon>Chromadorea</taxon>
        <taxon>Rhabditida</taxon>
        <taxon>Rhabditina</taxon>
        <taxon>Rhabditomorpha</taxon>
        <taxon>Rhabditoidea</taxon>
        <taxon>Rhabditidae</taxon>
        <taxon>Peloderinae</taxon>
        <taxon>Caenorhabditis</taxon>
    </lineage>
</organism>
<dbReference type="InterPro" id="IPR053220">
    <property type="entry name" value="Nematode_rcpt-like_serp_H"/>
</dbReference>
<proteinExistence type="predicted"/>
<dbReference type="InParanoid" id="E3LIY1"/>
<feature type="transmembrane region" description="Helical" evidence="1">
    <location>
        <begin position="95"/>
        <end position="118"/>
    </location>
</feature>
<dbReference type="FunCoup" id="E3LIY1">
    <property type="interactions" value="11"/>
</dbReference>
<dbReference type="Proteomes" id="UP000008281">
    <property type="component" value="Unassembled WGS sequence"/>
</dbReference>
<feature type="transmembrane region" description="Helical" evidence="1">
    <location>
        <begin position="194"/>
        <end position="219"/>
    </location>
</feature>
<dbReference type="PANTHER" id="PTHR22941:SF308">
    <property type="entry name" value="SERPENTINE RECEPTOR, CLASS H"/>
    <property type="match status" value="1"/>
</dbReference>
<keyword evidence="1" id="KW-0812">Transmembrane</keyword>
<evidence type="ECO:0000256" key="1">
    <source>
        <dbReference type="SAM" id="Phobius"/>
    </source>
</evidence>
<keyword evidence="3" id="KW-1185">Reference proteome</keyword>
<feature type="transmembrane region" description="Helical" evidence="1">
    <location>
        <begin position="139"/>
        <end position="158"/>
    </location>
</feature>
<dbReference type="EMBL" id="DS268409">
    <property type="protein sequence ID" value="EFO95608.1"/>
    <property type="molecule type" value="Genomic_DNA"/>
</dbReference>
<dbReference type="OMA" id="THISIIW"/>
<dbReference type="HOGENOM" id="CLU_042960_1_0_1"/>
<dbReference type="PANTHER" id="PTHR22941">
    <property type="entry name" value="SERPENTINE RECEPTOR"/>
    <property type="match status" value="1"/>
</dbReference>
<accession>E3LIY1</accession>
<dbReference type="Pfam" id="PF10318">
    <property type="entry name" value="7TM_GPCR_Srh"/>
    <property type="match status" value="1"/>
</dbReference>
<keyword evidence="1" id="KW-0472">Membrane</keyword>
<sequence>MSCTYRNNYFESDEFLELALHSLSVIQVPLHTLGAYIIVMKTPNEMGKMKIAMLLVHLTFALYDIYTTTLAFPVIIFPICSGYSIGVLSSIGMPISIQCYIGLTLFLLYGPAVTMFFENRYNYLVRLDCDTRSRRFKRVVHYFINYFITLNVLVPSFLNMPDQSVARQIALKKLPCLPLKIVNHSKFFMLGNEYLIFVCSGLFTMLIWTQVLFFFAKTVNFIFGIKSQSQRTTQLQRQFFIAVCIQVALPFVVIMIPACYILSTIYTKNFDLAFTNFSVIMITSHGLFATIIMLLIHKPYRTATLKILGIKRFCESNKVAVVQMPFCATQN</sequence>
<dbReference type="AlphaFoldDB" id="E3LIY1"/>
<dbReference type="eggNOG" id="ENOG502THDD">
    <property type="taxonomic scope" value="Eukaryota"/>
</dbReference>
<dbReference type="InterPro" id="IPR019422">
    <property type="entry name" value="7TM_GPCR_serpentine_rcpt_Srh"/>
</dbReference>
<keyword evidence="1" id="KW-1133">Transmembrane helix</keyword>
<feature type="transmembrane region" description="Helical" evidence="1">
    <location>
        <begin position="272"/>
        <end position="296"/>
    </location>
</feature>
<name>E3LIY1_CAERE</name>
<evidence type="ECO:0000313" key="3">
    <source>
        <dbReference type="Proteomes" id="UP000008281"/>
    </source>
</evidence>
<feature type="transmembrane region" description="Helical" evidence="1">
    <location>
        <begin position="51"/>
        <end position="75"/>
    </location>
</feature>